<evidence type="ECO:0000256" key="1">
    <source>
        <dbReference type="SAM" id="Phobius"/>
    </source>
</evidence>
<keyword evidence="1" id="KW-0812">Transmembrane</keyword>
<keyword evidence="1" id="KW-1133">Transmembrane helix</keyword>
<evidence type="ECO:0000313" key="2">
    <source>
        <dbReference type="EMBL" id="MDQ0191354.1"/>
    </source>
</evidence>
<accession>A0ABT9XM09</accession>
<evidence type="ECO:0000313" key="3">
    <source>
        <dbReference type="Proteomes" id="UP001232973"/>
    </source>
</evidence>
<feature type="transmembrane region" description="Helical" evidence="1">
    <location>
        <begin position="104"/>
        <end position="124"/>
    </location>
</feature>
<feature type="transmembrane region" description="Helical" evidence="1">
    <location>
        <begin position="144"/>
        <end position="163"/>
    </location>
</feature>
<proteinExistence type="predicted"/>
<keyword evidence="1" id="KW-0472">Membrane</keyword>
<feature type="transmembrane region" description="Helical" evidence="1">
    <location>
        <begin position="80"/>
        <end position="97"/>
    </location>
</feature>
<gene>
    <name evidence="2" type="ORF">J2S03_003225</name>
</gene>
<feature type="transmembrane region" description="Helical" evidence="1">
    <location>
        <begin position="183"/>
        <end position="201"/>
    </location>
</feature>
<dbReference type="EMBL" id="JAUSTP010000039">
    <property type="protein sequence ID" value="MDQ0191354.1"/>
    <property type="molecule type" value="Genomic_DNA"/>
</dbReference>
<dbReference type="Gene3D" id="2.30.42.10">
    <property type="match status" value="1"/>
</dbReference>
<organism evidence="2 3">
    <name type="scientific">Alicyclobacillus cycloheptanicus</name>
    <dbReference type="NCBI Taxonomy" id="1457"/>
    <lineage>
        <taxon>Bacteria</taxon>
        <taxon>Bacillati</taxon>
        <taxon>Bacillota</taxon>
        <taxon>Bacilli</taxon>
        <taxon>Bacillales</taxon>
        <taxon>Alicyclobacillaceae</taxon>
        <taxon>Alicyclobacillus</taxon>
    </lineage>
</organism>
<dbReference type="Proteomes" id="UP001232973">
    <property type="component" value="Unassembled WGS sequence"/>
</dbReference>
<comment type="caution">
    <text evidence="2">The sequence shown here is derived from an EMBL/GenBank/DDBJ whole genome shotgun (WGS) entry which is preliminary data.</text>
</comment>
<feature type="transmembrane region" description="Helical" evidence="1">
    <location>
        <begin position="213"/>
        <end position="232"/>
    </location>
</feature>
<keyword evidence="3" id="KW-1185">Reference proteome</keyword>
<dbReference type="SUPFAM" id="SSF50156">
    <property type="entry name" value="PDZ domain-like"/>
    <property type="match status" value="1"/>
</dbReference>
<protein>
    <recommendedName>
        <fullName evidence="4">PDZ domain-containing protein</fullName>
    </recommendedName>
</protein>
<feature type="transmembrane region" description="Helical" evidence="1">
    <location>
        <begin position="48"/>
        <end position="74"/>
    </location>
</feature>
<dbReference type="RefSeq" id="WP_274454446.1">
    <property type="nucleotide sequence ID" value="NZ_CP067097.1"/>
</dbReference>
<dbReference type="InterPro" id="IPR036034">
    <property type="entry name" value="PDZ_sf"/>
</dbReference>
<sequence>MYGQSLIHGLLTLLLNPLLYVGGVLMVWERARAANHERRFFGTRVSRVWRPVFALWGQSLAGGVVISAVCLFTGARVTPVDAAVVTAFTLIFGAIRARQLSPLYGIACLLMAVFGIRISGWQGADTPSAGLLSQWISSLAHTDVKSWLAIAAAVCLLEAALLWFNRSQRPAPAYVLGKRGRPVGALLTQWSFLVPMVTFGPGPNPMPHMPGGVWPLLGAVAGGWSLWGLPLLMGTSGFSITTVPSERALGTAKYMLLAGVLLAADVYAVDAFGLGYVWAGIVICLVAREWTVWRTRLRETKGEPLYAQVPMGVRVLGTSQGSVADEMGLLPGEIITQVNQVPVHSNYDLHFAFEQNPAYAKLHVLDARGEMRIVGKPVYTGERNQLGLVLVPDGGSLTCYRKFGYGLFEVLYAKVATREALPVWVDWAEIESAPTTDS</sequence>
<feature type="transmembrane region" description="Helical" evidence="1">
    <location>
        <begin position="252"/>
        <end position="269"/>
    </location>
</feature>
<name>A0ABT9XM09_9BACL</name>
<evidence type="ECO:0008006" key="4">
    <source>
        <dbReference type="Google" id="ProtNLM"/>
    </source>
</evidence>
<feature type="transmembrane region" description="Helical" evidence="1">
    <location>
        <begin position="6"/>
        <end position="28"/>
    </location>
</feature>
<reference evidence="2 3" key="1">
    <citation type="submission" date="2023-07" db="EMBL/GenBank/DDBJ databases">
        <title>Genomic Encyclopedia of Type Strains, Phase IV (KMG-IV): sequencing the most valuable type-strain genomes for metagenomic binning, comparative biology and taxonomic classification.</title>
        <authorList>
            <person name="Goeker M."/>
        </authorList>
    </citation>
    <scope>NUCLEOTIDE SEQUENCE [LARGE SCALE GENOMIC DNA]</scope>
    <source>
        <strain evidence="2 3">DSM 4006</strain>
    </source>
</reference>